<dbReference type="RefSeq" id="WP_302723183.1">
    <property type="nucleotide sequence ID" value="NZ_JAULRU010000583.1"/>
</dbReference>
<comment type="caution">
    <text evidence="1">The sequence shown here is derived from an EMBL/GenBank/DDBJ whole genome shotgun (WGS) entry which is preliminary data.</text>
</comment>
<sequence>MPAHNCPLCRCLTDTEFCRDRRRTYWQCPQCELVFAEKSFWLCAADEKAEYDLHENSVVDVRYRQFLNRLAAPLMQRISVPARGLDFGCGPGPALQAMLQEVGFEVDVYDIFYAPDPGVFKCGYDFITATEVVEHLHDPKFELNRLWSMLHPGGYLAIMTKRVQGQAAFANWHYKNDPTHVCFFSETTFYWLADSWQASVEFPASDVVLLQKPART</sequence>
<protein>
    <submittedName>
        <fullName evidence="1">Class I SAM-dependent methyltransferase</fullName>
        <ecNumber evidence="1">2.1.1.-</ecNumber>
    </submittedName>
</protein>
<gene>
    <name evidence="1" type="ORF">SCD92_01995</name>
</gene>
<organism evidence="1 2">
    <name type="scientific">Gilvimarinus gilvus</name>
    <dbReference type="NCBI Taxonomy" id="3058038"/>
    <lineage>
        <taxon>Bacteria</taxon>
        <taxon>Pseudomonadati</taxon>
        <taxon>Pseudomonadota</taxon>
        <taxon>Gammaproteobacteria</taxon>
        <taxon>Cellvibrionales</taxon>
        <taxon>Cellvibrionaceae</taxon>
        <taxon>Gilvimarinus</taxon>
    </lineage>
</organism>
<evidence type="ECO:0000313" key="2">
    <source>
        <dbReference type="Proteomes" id="UP001273505"/>
    </source>
</evidence>
<keyword evidence="2" id="KW-1185">Reference proteome</keyword>
<accession>A0ABU4RTA1</accession>
<dbReference type="SUPFAM" id="SSF53335">
    <property type="entry name" value="S-adenosyl-L-methionine-dependent methyltransferases"/>
    <property type="match status" value="1"/>
</dbReference>
<keyword evidence="1" id="KW-0808">Transferase</keyword>
<dbReference type="EC" id="2.1.1.-" evidence="1"/>
<dbReference type="GO" id="GO:0008168">
    <property type="term" value="F:methyltransferase activity"/>
    <property type="evidence" value="ECO:0007669"/>
    <property type="project" value="UniProtKB-KW"/>
</dbReference>
<dbReference type="EMBL" id="JAXAFO010000002">
    <property type="protein sequence ID" value="MDX6848113.1"/>
    <property type="molecule type" value="Genomic_DNA"/>
</dbReference>
<dbReference type="GO" id="GO:0032259">
    <property type="term" value="P:methylation"/>
    <property type="evidence" value="ECO:0007669"/>
    <property type="project" value="UniProtKB-KW"/>
</dbReference>
<reference evidence="1 2" key="1">
    <citation type="submission" date="2023-11" db="EMBL/GenBank/DDBJ databases">
        <title>Gilvimarinus fulvus sp. nov., isolated from the surface of Kelp.</title>
        <authorList>
            <person name="Sun Y.Y."/>
            <person name="Gong Y."/>
            <person name="Du Z.J."/>
        </authorList>
    </citation>
    <scope>NUCLEOTIDE SEQUENCE [LARGE SCALE GENOMIC DNA]</scope>
    <source>
        <strain evidence="1 2">SDUM040013</strain>
    </source>
</reference>
<proteinExistence type="predicted"/>
<dbReference type="Gene3D" id="3.40.50.150">
    <property type="entry name" value="Vaccinia Virus protein VP39"/>
    <property type="match status" value="2"/>
</dbReference>
<dbReference type="InterPro" id="IPR029063">
    <property type="entry name" value="SAM-dependent_MTases_sf"/>
</dbReference>
<name>A0ABU4RTA1_9GAMM</name>
<keyword evidence="1" id="KW-0489">Methyltransferase</keyword>
<dbReference type="Pfam" id="PF13489">
    <property type="entry name" value="Methyltransf_23"/>
    <property type="match status" value="1"/>
</dbReference>
<dbReference type="Proteomes" id="UP001273505">
    <property type="component" value="Unassembled WGS sequence"/>
</dbReference>
<evidence type="ECO:0000313" key="1">
    <source>
        <dbReference type="EMBL" id="MDX6848113.1"/>
    </source>
</evidence>